<dbReference type="InterPro" id="IPR018497">
    <property type="entry name" value="Peptidase_M13_C"/>
</dbReference>
<comment type="subcellular location">
    <subcellularLocation>
        <location evidence="2">Cell membrane</location>
        <topology evidence="2">Single-pass type II membrane protein</topology>
    </subcellularLocation>
</comment>
<keyword evidence="10" id="KW-1133">Transmembrane helix</keyword>
<keyword evidence="8" id="KW-0482">Metalloprotease</keyword>
<feature type="compositionally biased region" description="Basic and acidic residues" evidence="9">
    <location>
        <begin position="29"/>
        <end position="42"/>
    </location>
</feature>
<dbReference type="SMR" id="A0A482X930"/>
<evidence type="ECO:0000256" key="10">
    <source>
        <dbReference type="SAM" id="Phobius"/>
    </source>
</evidence>
<dbReference type="InterPro" id="IPR008753">
    <property type="entry name" value="Peptidase_M13_N"/>
</dbReference>
<protein>
    <recommendedName>
        <fullName evidence="15">Peptidase M13 N-terminal domain-containing protein</fullName>
    </recommendedName>
</protein>
<feature type="compositionally biased region" description="Basic residues" evidence="9">
    <location>
        <begin position="1"/>
        <end position="28"/>
    </location>
</feature>
<organism evidence="13 14">
    <name type="scientific">Laodelphax striatellus</name>
    <name type="common">Small brown planthopper</name>
    <name type="synonym">Delphax striatella</name>
    <dbReference type="NCBI Taxonomy" id="195883"/>
    <lineage>
        <taxon>Eukaryota</taxon>
        <taxon>Metazoa</taxon>
        <taxon>Ecdysozoa</taxon>
        <taxon>Arthropoda</taxon>
        <taxon>Hexapoda</taxon>
        <taxon>Insecta</taxon>
        <taxon>Pterygota</taxon>
        <taxon>Neoptera</taxon>
        <taxon>Paraneoptera</taxon>
        <taxon>Hemiptera</taxon>
        <taxon>Auchenorrhyncha</taxon>
        <taxon>Fulgoroidea</taxon>
        <taxon>Delphacidae</taxon>
        <taxon>Criomorphinae</taxon>
        <taxon>Laodelphax</taxon>
    </lineage>
</organism>
<evidence type="ECO:0008006" key="15">
    <source>
        <dbReference type="Google" id="ProtNLM"/>
    </source>
</evidence>
<evidence type="ECO:0000256" key="5">
    <source>
        <dbReference type="ARBA" id="ARBA00022723"/>
    </source>
</evidence>
<feature type="transmembrane region" description="Helical" evidence="10">
    <location>
        <begin position="120"/>
        <end position="144"/>
    </location>
</feature>
<dbReference type="EMBL" id="QKKF02015777">
    <property type="protein sequence ID" value="RZF41978.1"/>
    <property type="molecule type" value="Genomic_DNA"/>
</dbReference>
<dbReference type="GO" id="GO:0046872">
    <property type="term" value="F:metal ion binding"/>
    <property type="evidence" value="ECO:0007669"/>
    <property type="project" value="UniProtKB-KW"/>
</dbReference>
<gene>
    <name evidence="13" type="ORF">LSTR_LSTR009936</name>
</gene>
<dbReference type="Pfam" id="PF01431">
    <property type="entry name" value="Peptidase_M13"/>
    <property type="match status" value="1"/>
</dbReference>
<dbReference type="GO" id="GO:0005886">
    <property type="term" value="C:plasma membrane"/>
    <property type="evidence" value="ECO:0007669"/>
    <property type="project" value="UniProtKB-SubCell"/>
</dbReference>
<dbReference type="FunCoup" id="A0A482X930">
    <property type="interactions" value="42"/>
</dbReference>
<dbReference type="GO" id="GO:0016485">
    <property type="term" value="P:protein processing"/>
    <property type="evidence" value="ECO:0007669"/>
    <property type="project" value="TreeGrafter"/>
</dbReference>
<dbReference type="InterPro" id="IPR024079">
    <property type="entry name" value="MetalloPept_cat_dom_sf"/>
</dbReference>
<dbReference type="PANTHER" id="PTHR11733">
    <property type="entry name" value="ZINC METALLOPROTEASE FAMILY M13 NEPRILYSIN-RELATED"/>
    <property type="match status" value="1"/>
</dbReference>
<keyword evidence="4" id="KW-0645">Protease</keyword>
<dbReference type="OrthoDB" id="6475849at2759"/>
<evidence type="ECO:0000256" key="4">
    <source>
        <dbReference type="ARBA" id="ARBA00022670"/>
    </source>
</evidence>
<evidence type="ECO:0000256" key="8">
    <source>
        <dbReference type="ARBA" id="ARBA00023049"/>
    </source>
</evidence>
<keyword evidence="10" id="KW-0472">Membrane</keyword>
<name>A0A482X930_LAOST</name>
<dbReference type="PRINTS" id="PR00786">
    <property type="entry name" value="NEPRILYSIN"/>
</dbReference>
<dbReference type="Pfam" id="PF05649">
    <property type="entry name" value="Peptidase_M13_N"/>
    <property type="match status" value="1"/>
</dbReference>
<dbReference type="InParanoid" id="A0A482X930"/>
<keyword evidence="10" id="KW-0812">Transmembrane</keyword>
<dbReference type="InterPro" id="IPR042089">
    <property type="entry name" value="Peptidase_M13_dom_2"/>
</dbReference>
<comment type="similarity">
    <text evidence="3">Belongs to the peptidase M13 family.</text>
</comment>
<evidence type="ECO:0000256" key="2">
    <source>
        <dbReference type="ARBA" id="ARBA00004401"/>
    </source>
</evidence>
<evidence type="ECO:0000256" key="1">
    <source>
        <dbReference type="ARBA" id="ARBA00001947"/>
    </source>
</evidence>
<proteinExistence type="inferred from homology"/>
<evidence type="ECO:0000256" key="6">
    <source>
        <dbReference type="ARBA" id="ARBA00022801"/>
    </source>
</evidence>
<dbReference type="STRING" id="195883.A0A482X930"/>
<dbReference type="PANTHER" id="PTHR11733:SF133">
    <property type="entry name" value="PHOSPHATE-REGULATING NEUTRAL ENDOPEPTIDASE PHEX"/>
    <property type="match status" value="1"/>
</dbReference>
<evidence type="ECO:0000313" key="14">
    <source>
        <dbReference type="Proteomes" id="UP000291343"/>
    </source>
</evidence>
<dbReference type="InterPro" id="IPR000718">
    <property type="entry name" value="Peptidase_M13"/>
</dbReference>
<dbReference type="Gene3D" id="3.40.390.10">
    <property type="entry name" value="Collagenase (Catalytic Domain)"/>
    <property type="match status" value="1"/>
</dbReference>
<evidence type="ECO:0000256" key="3">
    <source>
        <dbReference type="ARBA" id="ARBA00007357"/>
    </source>
</evidence>
<comment type="caution">
    <text evidence="13">The sequence shown here is derived from an EMBL/GenBank/DDBJ whole genome shotgun (WGS) entry which is preliminary data.</text>
</comment>
<dbReference type="Gene3D" id="1.10.1380.10">
    <property type="entry name" value="Neutral endopeptidase , domain2"/>
    <property type="match status" value="1"/>
</dbReference>
<dbReference type="GO" id="GO:0004222">
    <property type="term" value="F:metalloendopeptidase activity"/>
    <property type="evidence" value="ECO:0007669"/>
    <property type="project" value="InterPro"/>
</dbReference>
<keyword evidence="5" id="KW-0479">Metal-binding</keyword>
<dbReference type="CDD" id="cd08662">
    <property type="entry name" value="M13"/>
    <property type="match status" value="1"/>
</dbReference>
<keyword evidence="14" id="KW-1185">Reference proteome</keyword>
<feature type="region of interest" description="Disordered" evidence="9">
    <location>
        <begin position="1"/>
        <end position="42"/>
    </location>
</feature>
<sequence length="866" mass="100136">MLKKKKKEKKQKKKKKKEKKKKWKKKMMKKQEEEEEEKKKNNTKDSRIVFGRNEINNRHDIYHEYGLIITGHEYAPNKQGQLPTPSSSIWSSTQSDQQLVEVSTKKAYLQRRSSRKRIECSLTATIGLLAIVASILIFVTVYYFKLRNQIGSLCLSAQCIHSASSLLQSMDRNTNPCDDFFQFVCGNWHNEHPIPQTSINSDWFTERSDRAISAVAYFLQKNDSDTEPVAVHQSRTMYRACLDTETLEELSLQPLSDVLEEIGLTLVPPINESSYYSDYSISHIMALAKVTTTKDLFVHAGVYADVFNRTNNKITIAVPESKSMLPSHKGRNARHRTVESKLRKALVGGDLHVIKSWKRYINMVVKYIYNENNVTVTDEEFQNVTNKILSIGLHVQKLLTDKNISGEEIEKPDSMSLADLQNLTDAAATAYKLEPKIDWREYLETAFDNANTTVDLDEEEIYVYGVDYYKSISRVLANHSDYEIALAMWWEIIYTLTPYASEDLRTMRNIFLTEALGEPSPLPRESYCAVAIWSIMDIAIASAAADEYPEVEKTKKEVNQMIDNIQSSFYYYVTNARWIDAETKAAILEKGKVIRRNIGFPEWVLNKEEVDVYYDNLTVTEDEHMYNFLRVVQMANKNMYSTLYSINNYTSAEFDPREVNALYIPQENSITIPLGMLQFPFFHTGLDALNYGSIGSIIGHELTHAFDITGRKYDKEGNVNQWWTNKTIDKYTERISCFIKQYDDYWIDDAEEYLNGTLTLGENLADNGGLKDAYFGFQRRKEEKGYEEKYLPGLEEYNSNQMFYIGFAHEWCENWTPKSMKWSLGDEHSPNYIRVMASVSNSKDFADVWKCPKKSSMNPDTKCQLW</sequence>
<dbReference type="AlphaFoldDB" id="A0A482X930"/>
<keyword evidence="6" id="KW-0378">Hydrolase</keyword>
<evidence type="ECO:0000259" key="11">
    <source>
        <dbReference type="Pfam" id="PF01431"/>
    </source>
</evidence>
<evidence type="ECO:0000256" key="7">
    <source>
        <dbReference type="ARBA" id="ARBA00022833"/>
    </source>
</evidence>
<reference evidence="13 14" key="1">
    <citation type="journal article" date="2017" name="Gigascience">
        <title>Genome sequence of the small brown planthopper, Laodelphax striatellus.</title>
        <authorList>
            <person name="Zhu J."/>
            <person name="Jiang F."/>
            <person name="Wang X."/>
            <person name="Yang P."/>
            <person name="Bao Y."/>
            <person name="Zhao W."/>
            <person name="Wang W."/>
            <person name="Lu H."/>
            <person name="Wang Q."/>
            <person name="Cui N."/>
            <person name="Li J."/>
            <person name="Chen X."/>
            <person name="Luo L."/>
            <person name="Yu J."/>
            <person name="Kang L."/>
            <person name="Cui F."/>
        </authorList>
    </citation>
    <scope>NUCLEOTIDE SEQUENCE [LARGE SCALE GENOMIC DNA]</scope>
    <source>
        <strain evidence="13">Lst14</strain>
    </source>
</reference>
<evidence type="ECO:0000313" key="13">
    <source>
        <dbReference type="EMBL" id="RZF41978.1"/>
    </source>
</evidence>
<dbReference type="PROSITE" id="PS51885">
    <property type="entry name" value="NEPRILYSIN"/>
    <property type="match status" value="1"/>
</dbReference>
<dbReference type="Proteomes" id="UP000291343">
    <property type="component" value="Unassembled WGS sequence"/>
</dbReference>
<dbReference type="SUPFAM" id="SSF55486">
    <property type="entry name" value="Metalloproteases ('zincins'), catalytic domain"/>
    <property type="match status" value="1"/>
</dbReference>
<feature type="domain" description="Peptidase M13 N-terminal" evidence="12">
    <location>
        <begin position="176"/>
        <end position="601"/>
    </location>
</feature>
<feature type="domain" description="Peptidase M13 C-terminal" evidence="11">
    <location>
        <begin position="660"/>
        <end position="865"/>
    </location>
</feature>
<accession>A0A482X930</accession>
<comment type="cofactor">
    <cofactor evidence="1">
        <name>Zn(2+)</name>
        <dbReference type="ChEBI" id="CHEBI:29105"/>
    </cofactor>
</comment>
<evidence type="ECO:0000259" key="12">
    <source>
        <dbReference type="Pfam" id="PF05649"/>
    </source>
</evidence>
<evidence type="ECO:0000256" key="9">
    <source>
        <dbReference type="SAM" id="MobiDB-lite"/>
    </source>
</evidence>
<keyword evidence="7" id="KW-0862">Zinc</keyword>